<dbReference type="Pfam" id="PF13855">
    <property type="entry name" value="LRR_8"/>
    <property type="match status" value="1"/>
</dbReference>
<feature type="region of interest" description="Disordered" evidence="4">
    <location>
        <begin position="242"/>
        <end position="315"/>
    </location>
</feature>
<keyword evidence="1" id="KW-0433">Leucine-rich repeat</keyword>
<evidence type="ECO:0000256" key="6">
    <source>
        <dbReference type="SAM" id="SignalP"/>
    </source>
</evidence>
<evidence type="ECO:0000313" key="9">
    <source>
        <dbReference type="Proteomes" id="UP001219518"/>
    </source>
</evidence>
<evidence type="ECO:0000256" key="1">
    <source>
        <dbReference type="ARBA" id="ARBA00022614"/>
    </source>
</evidence>
<evidence type="ECO:0000259" key="7">
    <source>
        <dbReference type="SMART" id="SM00082"/>
    </source>
</evidence>
<feature type="domain" description="LRRCT" evidence="7">
    <location>
        <begin position="667"/>
        <end position="721"/>
    </location>
</feature>
<evidence type="ECO:0000256" key="2">
    <source>
        <dbReference type="ARBA" id="ARBA00022729"/>
    </source>
</evidence>
<organism evidence="8 9">
    <name type="scientific">Frankliniella fusca</name>
    <dbReference type="NCBI Taxonomy" id="407009"/>
    <lineage>
        <taxon>Eukaryota</taxon>
        <taxon>Metazoa</taxon>
        <taxon>Ecdysozoa</taxon>
        <taxon>Arthropoda</taxon>
        <taxon>Hexapoda</taxon>
        <taxon>Insecta</taxon>
        <taxon>Pterygota</taxon>
        <taxon>Neoptera</taxon>
        <taxon>Paraneoptera</taxon>
        <taxon>Thysanoptera</taxon>
        <taxon>Terebrantia</taxon>
        <taxon>Thripoidea</taxon>
        <taxon>Thripidae</taxon>
        <taxon>Frankliniella</taxon>
    </lineage>
</organism>
<dbReference type="InterPro" id="IPR001611">
    <property type="entry name" value="Leu-rich_rpt"/>
</dbReference>
<evidence type="ECO:0000313" key="8">
    <source>
        <dbReference type="EMBL" id="KAK3931089.1"/>
    </source>
</evidence>
<keyword evidence="3" id="KW-0677">Repeat</keyword>
<dbReference type="Gene3D" id="3.80.10.10">
    <property type="entry name" value="Ribonuclease Inhibitor"/>
    <property type="match status" value="2"/>
</dbReference>
<comment type="caution">
    <text evidence="8">The sequence shown here is derived from an EMBL/GenBank/DDBJ whole genome shotgun (WGS) entry which is preliminary data.</text>
</comment>
<dbReference type="InterPro" id="IPR003591">
    <property type="entry name" value="Leu-rich_rpt_typical-subtyp"/>
</dbReference>
<proteinExistence type="predicted"/>
<dbReference type="GO" id="GO:0005886">
    <property type="term" value="C:plasma membrane"/>
    <property type="evidence" value="ECO:0007669"/>
    <property type="project" value="TreeGrafter"/>
</dbReference>
<evidence type="ECO:0000256" key="5">
    <source>
        <dbReference type="SAM" id="Phobius"/>
    </source>
</evidence>
<dbReference type="PANTHER" id="PTHR24369">
    <property type="entry name" value="ANTIGEN BSP, PUTATIVE-RELATED"/>
    <property type="match status" value="1"/>
</dbReference>
<feature type="compositionally biased region" description="Low complexity" evidence="4">
    <location>
        <begin position="275"/>
        <end position="298"/>
    </location>
</feature>
<dbReference type="InterPro" id="IPR050541">
    <property type="entry name" value="LRR_TM_domain-containing"/>
</dbReference>
<keyword evidence="2 6" id="KW-0732">Signal</keyword>
<dbReference type="InterPro" id="IPR000483">
    <property type="entry name" value="Cys-rich_flank_reg_C"/>
</dbReference>
<gene>
    <name evidence="8" type="ORF">KUF71_025001</name>
</gene>
<accession>A0AAE1I1U7</accession>
<reference evidence="8" key="1">
    <citation type="submission" date="2021-07" db="EMBL/GenBank/DDBJ databases">
        <authorList>
            <person name="Catto M.A."/>
            <person name="Jacobson A."/>
            <person name="Kennedy G."/>
            <person name="Labadie P."/>
            <person name="Hunt B.G."/>
            <person name="Srinivasan R."/>
        </authorList>
    </citation>
    <scope>NUCLEOTIDE SEQUENCE</scope>
    <source>
        <strain evidence="8">PL_HMW_Pooled</strain>
        <tissue evidence="8">Head</tissue>
    </source>
</reference>
<keyword evidence="5" id="KW-0472">Membrane</keyword>
<dbReference type="SUPFAM" id="SSF52058">
    <property type="entry name" value="L domain-like"/>
    <property type="match status" value="1"/>
</dbReference>
<dbReference type="Proteomes" id="UP001219518">
    <property type="component" value="Unassembled WGS sequence"/>
</dbReference>
<dbReference type="AlphaFoldDB" id="A0AAE1I1U7"/>
<evidence type="ECO:0000256" key="4">
    <source>
        <dbReference type="SAM" id="MobiDB-lite"/>
    </source>
</evidence>
<feature type="compositionally biased region" description="Low complexity" evidence="4">
    <location>
        <begin position="242"/>
        <end position="257"/>
    </location>
</feature>
<dbReference type="SMART" id="SM00082">
    <property type="entry name" value="LRRCT"/>
    <property type="match status" value="2"/>
</dbReference>
<keyword evidence="5" id="KW-0812">Transmembrane</keyword>
<keyword evidence="9" id="KW-1185">Reference proteome</keyword>
<feature type="signal peptide" evidence="6">
    <location>
        <begin position="1"/>
        <end position="23"/>
    </location>
</feature>
<keyword evidence="5" id="KW-1133">Transmembrane helix</keyword>
<dbReference type="PANTHER" id="PTHR24369:SF210">
    <property type="entry name" value="CHAOPTIN-RELATED"/>
    <property type="match status" value="1"/>
</dbReference>
<dbReference type="InterPro" id="IPR032675">
    <property type="entry name" value="LRR_dom_sf"/>
</dbReference>
<evidence type="ECO:0000256" key="3">
    <source>
        <dbReference type="ARBA" id="ARBA00022737"/>
    </source>
</evidence>
<feature type="chain" id="PRO_5042075218" evidence="6">
    <location>
        <begin position="24"/>
        <end position="770"/>
    </location>
</feature>
<feature type="transmembrane region" description="Helical" evidence="5">
    <location>
        <begin position="730"/>
        <end position="751"/>
    </location>
</feature>
<dbReference type="EMBL" id="JAHWGI010001416">
    <property type="protein sequence ID" value="KAK3931089.1"/>
    <property type="molecule type" value="Genomic_DNA"/>
</dbReference>
<sequence length="770" mass="82056">MKGQLSLLVLLATALAIIGGVSSASTMITTSQDGSINCDGLKCPPGSGVRCEVSSHTLNGQSTVERKCVDAAGVVLAQSSYNVQSPGLAFVSVLLVGAVAAVAEAVAEARPELERPPEQGLSAGASLQRLDFTAAARTTVVTVTPAGPEPDGHLATSTPASTGLVTDLGDGLQVTEQPLPLPTLSPPVDVNSTLVTGMPTTTVPGQADGRPVTGLPAPDASAHAHALIPALLPVSNALDAPATSTPWPAPTSAIPEARVPPAPAAPQWDRVLVEPTATRPTARPAPASRPAVSQLPVVLPGPGPGPGPGHAHPGNLHGHRLGYHPPCRPGLHRPARCEASVRWDGVSTRVVCSGGLHKISRTRSHKTTVLVLCYWPDDAFDPSMLTVFGQLERLRVTDSNITELLDFPYHDHLQELVLAGLRLTWIGDDVFTALRRLRLLDLSRNQLSSLDSACVLRLPGLQQLLLAGNPWRCTLALSWLSEPRARRLVADPDGMQCGAALYPRRPVLPVVALLKRVADECPASDPCSCELTSVVRKAGEASRDAPARDGGPGVVVGDLLPIITVNCSHRGLVAMPARLPANTTTLLLRGNKVTSVRPLVERHAGVLDVYLDNNHVESIADLEGSPWLANFRVLSLRANKLEQLPTYALDNALERNDHVVRVYLGLNPWRCDCQFTPTFQELLAKYKPLIQDWDDIRCAAVEGDENSMKKIHALSRGAVCREEAEPRVSALDLLIAALAVSLVTVLAKLAFDFWRYRRYGTLPWIATKLP</sequence>
<dbReference type="SMART" id="SM00369">
    <property type="entry name" value="LRR_TYP"/>
    <property type="match status" value="3"/>
</dbReference>
<reference evidence="8" key="2">
    <citation type="journal article" date="2023" name="BMC Genomics">
        <title>Pest status, molecular evolution, and epigenetic factors derived from the genome assembly of Frankliniella fusca, a thysanopteran phytovirus vector.</title>
        <authorList>
            <person name="Catto M.A."/>
            <person name="Labadie P.E."/>
            <person name="Jacobson A.L."/>
            <person name="Kennedy G.G."/>
            <person name="Srinivasan R."/>
            <person name="Hunt B.G."/>
        </authorList>
    </citation>
    <scope>NUCLEOTIDE SEQUENCE</scope>
    <source>
        <strain evidence="8">PL_HMW_Pooled</strain>
    </source>
</reference>
<feature type="domain" description="LRRCT" evidence="7">
    <location>
        <begin position="469"/>
        <end position="522"/>
    </location>
</feature>
<name>A0AAE1I1U7_9NEOP</name>
<dbReference type="PROSITE" id="PS51450">
    <property type="entry name" value="LRR"/>
    <property type="match status" value="1"/>
</dbReference>
<protein>
    <submittedName>
        <fullName evidence="8">Protein singed wings 2</fullName>
    </submittedName>
</protein>